<dbReference type="Gene3D" id="3.40.50.300">
    <property type="entry name" value="P-loop containing nucleotide triphosphate hydrolases"/>
    <property type="match status" value="1"/>
</dbReference>
<proteinExistence type="predicted"/>
<dbReference type="InterPro" id="IPR056884">
    <property type="entry name" value="NPHP3-like_N"/>
</dbReference>
<protein>
    <recommendedName>
        <fullName evidence="3">Nephrocystin 3-like N-terminal domain-containing protein</fullName>
    </recommendedName>
</protein>
<keyword evidence="5" id="KW-1185">Reference proteome</keyword>
<evidence type="ECO:0000256" key="1">
    <source>
        <dbReference type="ARBA" id="ARBA00022737"/>
    </source>
</evidence>
<dbReference type="InterPro" id="IPR027417">
    <property type="entry name" value="P-loop_NTPase"/>
</dbReference>
<accession>A0ABQ0LIB9</accession>
<dbReference type="SUPFAM" id="SSF52540">
    <property type="entry name" value="P-loop containing nucleoside triphosphate hydrolases"/>
    <property type="match status" value="1"/>
</dbReference>
<name>A0ABQ0LIB9_MYCCL</name>
<keyword evidence="1" id="KW-0677">Repeat</keyword>
<evidence type="ECO:0000313" key="4">
    <source>
        <dbReference type="EMBL" id="GAT50823.1"/>
    </source>
</evidence>
<evidence type="ECO:0000259" key="3">
    <source>
        <dbReference type="Pfam" id="PF24883"/>
    </source>
</evidence>
<dbReference type="PANTHER" id="PTHR10039:SF15">
    <property type="entry name" value="NACHT DOMAIN-CONTAINING PROTEIN"/>
    <property type="match status" value="1"/>
</dbReference>
<gene>
    <name evidence="4" type="ORF">MCHLO_08019</name>
</gene>
<evidence type="ECO:0000313" key="5">
    <source>
        <dbReference type="Proteomes" id="UP000815677"/>
    </source>
</evidence>
<feature type="compositionally biased region" description="Basic and acidic residues" evidence="2">
    <location>
        <begin position="1"/>
        <end position="10"/>
    </location>
</feature>
<sequence length="395" mass="43888">MDSLRSHIDNMHIQPIPSPTSSQSPTRSTFRRTPSAHRSSFAMTADSADSAGDSLRSQNTSLVPSLTLTRSTFRRASSVSYIQVTLDSADLESNSLRSQHMPMPLVPSLTPSWSASRYSSSASYVVVDNITPVGSPPLASDADMDKKATERQHAVEWVSPIDFSILHQEISKSRERNTGDWLLEHPTFEDWYLGFDSSNRLLWCSGASGVGKTVLVSKIVDHLQQESSPHIGVACLYLRYQETVTQTLQNLMGAVWRQLASDRDIDAAVLLHQQNNKTTISLSQIQDLLHSASKRFLHIYIVVDAVDEYVGSQVQLLDNILAIGPDVKLLTTSRRSFTYTGPRSIIEIELESADPAKTCIETADYGQIVKASTWEYSYAQAYVSSPQQCSQYKEH</sequence>
<dbReference type="Pfam" id="PF24883">
    <property type="entry name" value="NPHP3_N"/>
    <property type="match status" value="1"/>
</dbReference>
<organism evidence="4 5">
    <name type="scientific">Mycena chlorophos</name>
    <name type="common">Agaric fungus</name>
    <name type="synonym">Agaricus chlorophos</name>
    <dbReference type="NCBI Taxonomy" id="658473"/>
    <lineage>
        <taxon>Eukaryota</taxon>
        <taxon>Fungi</taxon>
        <taxon>Dikarya</taxon>
        <taxon>Basidiomycota</taxon>
        <taxon>Agaricomycotina</taxon>
        <taxon>Agaricomycetes</taxon>
        <taxon>Agaricomycetidae</taxon>
        <taxon>Agaricales</taxon>
        <taxon>Marasmiineae</taxon>
        <taxon>Mycenaceae</taxon>
        <taxon>Mycena</taxon>
    </lineage>
</organism>
<feature type="region of interest" description="Disordered" evidence="2">
    <location>
        <begin position="1"/>
        <end position="58"/>
    </location>
</feature>
<dbReference type="Proteomes" id="UP000815677">
    <property type="component" value="Unassembled WGS sequence"/>
</dbReference>
<feature type="domain" description="Nephrocystin 3-like N-terminal" evidence="3">
    <location>
        <begin position="177"/>
        <end position="334"/>
    </location>
</feature>
<feature type="compositionally biased region" description="Low complexity" evidence="2">
    <location>
        <begin position="19"/>
        <end position="33"/>
    </location>
</feature>
<dbReference type="EMBL" id="DF846679">
    <property type="protein sequence ID" value="GAT50823.1"/>
    <property type="molecule type" value="Genomic_DNA"/>
</dbReference>
<dbReference type="PANTHER" id="PTHR10039">
    <property type="entry name" value="AMELOGENIN"/>
    <property type="match status" value="1"/>
</dbReference>
<evidence type="ECO:0000256" key="2">
    <source>
        <dbReference type="SAM" id="MobiDB-lite"/>
    </source>
</evidence>
<reference evidence="4" key="1">
    <citation type="submission" date="2014-09" db="EMBL/GenBank/DDBJ databases">
        <title>Genome sequence of the luminous mushroom Mycena chlorophos for searching fungal bioluminescence genes.</title>
        <authorList>
            <person name="Tanaka Y."/>
            <person name="Kasuga D."/>
            <person name="Oba Y."/>
            <person name="Hase S."/>
            <person name="Sato K."/>
            <person name="Oba Y."/>
            <person name="Sakakibara Y."/>
        </authorList>
    </citation>
    <scope>NUCLEOTIDE SEQUENCE</scope>
</reference>